<dbReference type="EMBL" id="JBBKAJ010000022">
    <property type="protein sequence ID" value="MEJ8635680.1"/>
    <property type="molecule type" value="Genomic_DNA"/>
</dbReference>
<keyword evidence="2" id="KW-1185">Reference proteome</keyword>
<gene>
    <name evidence="1" type="ORF">WKI67_20085</name>
</gene>
<proteinExistence type="predicted"/>
<evidence type="ECO:0000313" key="1">
    <source>
        <dbReference type="EMBL" id="MEJ8635680.1"/>
    </source>
</evidence>
<organism evidence="1 2">
    <name type="scientific">Streptomyces achmelvichensis</name>
    <dbReference type="NCBI Taxonomy" id="3134111"/>
    <lineage>
        <taxon>Bacteria</taxon>
        <taxon>Bacillati</taxon>
        <taxon>Actinomycetota</taxon>
        <taxon>Actinomycetes</taxon>
        <taxon>Kitasatosporales</taxon>
        <taxon>Streptomycetaceae</taxon>
        <taxon>Streptomyces</taxon>
    </lineage>
</organism>
<evidence type="ECO:0000313" key="2">
    <source>
        <dbReference type="Proteomes" id="UP001377168"/>
    </source>
</evidence>
<comment type="caution">
    <text evidence="1">The sequence shown here is derived from an EMBL/GenBank/DDBJ whole genome shotgun (WGS) entry which is preliminary data.</text>
</comment>
<name>A0ACC6PWN0_9ACTN</name>
<reference evidence="1" key="1">
    <citation type="submission" date="2024-03" db="EMBL/GenBank/DDBJ databases">
        <title>Novel Streptomyces species of biotechnological and ecological value are a feature of Machair soil.</title>
        <authorList>
            <person name="Prole J.R."/>
            <person name="Goodfellow M."/>
            <person name="Allenby N."/>
            <person name="Ward A.C."/>
        </authorList>
    </citation>
    <scope>NUCLEOTIDE SEQUENCE</scope>
    <source>
        <strain evidence="1">MS2.AVA.5</strain>
    </source>
</reference>
<protein>
    <submittedName>
        <fullName evidence="1">Extracellular solute-binding protein</fullName>
    </submittedName>
</protein>
<accession>A0ACC6PWN0</accession>
<dbReference type="Proteomes" id="UP001377168">
    <property type="component" value="Unassembled WGS sequence"/>
</dbReference>
<sequence length="428" mass="46202">MKRLRALFACILLTAAALTAGGCSDPAEKRTLVILGAWTDGEEKPFVEVLRSIGKRTGLTYVYKGTRSLRETLVAQLQAGAPPDMAILNSPGDAAEFALAGDAYPLPEKVSGAAVPPWAPTVTVENEQGEARTRAYWAPVRVDLKSLVWSRGKPAGQATSERPWCLGLGSGATSGWPGTDWIEDLLLQQMGDTEYERWATGGMAWKETAPAWRKWAELIADGKGDLGTEGLNSSFERLPDGRRGLLKSGRCDYEHQGSFIRRHYDDEVPPVLPTPTARFLGLKSAEADGAYEVSGDMAAVFRPSAAAWDLLGRLTSRQAREDWVKAAPAGERPFFPGTPVGGTPQSGSTLAVQKLIDGSRQICMDASDAMPPTLRDAFYRAVLEFLGAGDKKKVLPGLLDQLEAERKLQEKENAFVLDDLCDSPAAAP</sequence>